<proteinExistence type="predicted"/>
<evidence type="ECO:0000313" key="3">
    <source>
        <dbReference type="Proteomes" id="UP000039046"/>
    </source>
</evidence>
<organism evidence="2 3">
    <name type="scientific">[Torrubiella] hemipterigena</name>
    <dbReference type="NCBI Taxonomy" id="1531966"/>
    <lineage>
        <taxon>Eukaryota</taxon>
        <taxon>Fungi</taxon>
        <taxon>Dikarya</taxon>
        <taxon>Ascomycota</taxon>
        <taxon>Pezizomycotina</taxon>
        <taxon>Sordariomycetes</taxon>
        <taxon>Hypocreomycetidae</taxon>
        <taxon>Hypocreales</taxon>
        <taxon>Clavicipitaceae</taxon>
        <taxon>Clavicipitaceae incertae sedis</taxon>
        <taxon>'Torrubiella' clade</taxon>
    </lineage>
</organism>
<dbReference type="HOGENOM" id="CLU_020425_1_0_1"/>
<name>A0A0A1TJX6_9HYPO</name>
<reference evidence="2 3" key="1">
    <citation type="journal article" date="2015" name="Genome Announc.">
        <title>Draft Genome Sequence and Gene Annotation of the Entomopathogenic Fungus Verticillium hemipterigenum.</title>
        <authorList>
            <person name="Horn F."/>
            <person name="Habel A."/>
            <person name="Scharf D.H."/>
            <person name="Dworschak J."/>
            <person name="Brakhage A.A."/>
            <person name="Guthke R."/>
            <person name="Hertweck C."/>
            <person name="Linde J."/>
        </authorList>
    </citation>
    <scope>NUCLEOTIDE SEQUENCE [LARGE SCALE GENOMIC DNA]</scope>
</reference>
<dbReference type="EMBL" id="CDHN01000003">
    <property type="protein sequence ID" value="CEJ90888.1"/>
    <property type="molecule type" value="Genomic_DNA"/>
</dbReference>
<protein>
    <submittedName>
        <fullName evidence="2">Uncharacterized protein</fullName>
    </submittedName>
</protein>
<dbReference type="PANTHER" id="PTHR36587">
    <property type="entry name" value="EXPRESSION SITE-ASSOCIATED GENE 3 (ESAG3)-LIKE PROTEIN"/>
    <property type="match status" value="1"/>
</dbReference>
<dbReference type="CDD" id="cd22997">
    <property type="entry name" value="GT_LH"/>
    <property type="match status" value="1"/>
</dbReference>
<keyword evidence="3" id="KW-1185">Reference proteome</keyword>
<keyword evidence="1" id="KW-1133">Transmembrane helix</keyword>
<dbReference type="PANTHER" id="PTHR36587:SF2">
    <property type="entry name" value="EXPRESSION SITE-ASSOCIATED GENE 3 (ESAG3)-LIKE PROTEIN"/>
    <property type="match status" value="1"/>
</dbReference>
<sequence>MAPGIFSGFIQSNEYKPLPFNSGRPSSPTPISSPHRPKSIRSSRYVIGLVVFVPILALLLAIYPTHSELSNAYGNEWNGIVTKDGLERLAVPSQTNTTTGKRRLRIFMPADSPHLNLCKTIMSAVALGYPLPTLLNWDGEFNRPHWHFAGSHIAKLTSLLAVIEELLDGTVDDGGAHEDDIALMIDAYDIWFQLPPQVLLDRFHKLNHDADERNQKTWLDLSRFEDIPVPAPQKQSIIVTSAKDCSPDWDSGSNPHYDYWPASPMPTDMYGAGTDHLAAPLWDPARKYRKIRPRCVNSGMIMGTMGAMRQALRRCKEKVEMIERSGRQLWSDQALFAEVIGEQEMFRTWVRGLAYTWNGTAALTDLSSLAPEVQRVAEEAMTGKQFDFGIGLDYSFATIPPTCSAEEDGSFIKLGDAGAVLQESLRAGVPGSARIGGPPSALSQIPDVNNPLHNVSWGEVPLYTDFYFGTTPVGIHHNAYVMNLKPWRLKNWWDKMWFYPNLRSLVTKNLQMDSSERTLAHVSEVDDTLVDYGHASRIENKVTIFHPSTESRAASLIPVDWDGVCQKGNKPWHESLFGDGLGQLEI</sequence>
<keyword evidence="1" id="KW-0812">Transmembrane</keyword>
<evidence type="ECO:0000313" key="2">
    <source>
        <dbReference type="EMBL" id="CEJ90888.1"/>
    </source>
</evidence>
<dbReference type="OrthoDB" id="422736at2759"/>
<evidence type="ECO:0000256" key="1">
    <source>
        <dbReference type="SAM" id="Phobius"/>
    </source>
</evidence>
<gene>
    <name evidence="2" type="ORF">VHEMI06640</name>
</gene>
<feature type="transmembrane region" description="Helical" evidence="1">
    <location>
        <begin position="45"/>
        <end position="63"/>
    </location>
</feature>
<dbReference type="Proteomes" id="UP000039046">
    <property type="component" value="Unassembled WGS sequence"/>
</dbReference>
<keyword evidence="1" id="KW-0472">Membrane</keyword>
<dbReference type="STRING" id="1531966.A0A0A1TJX6"/>
<dbReference type="AlphaFoldDB" id="A0A0A1TJX6"/>
<accession>A0A0A1TJX6</accession>